<protein>
    <submittedName>
        <fullName evidence="2">Uncharacterized protein</fullName>
    </submittedName>
</protein>
<dbReference type="RefSeq" id="WP_143021764.1">
    <property type="nucleotide sequence ID" value="NZ_FNAU01000005.1"/>
</dbReference>
<dbReference type="EMBL" id="FNAU01000005">
    <property type="protein sequence ID" value="SDE29428.1"/>
    <property type="molecule type" value="Genomic_DNA"/>
</dbReference>
<gene>
    <name evidence="1" type="ORF">R6G71_07150</name>
    <name evidence="2" type="ORF">SAMN05421878_105104</name>
</gene>
<evidence type="ECO:0000313" key="3">
    <source>
        <dbReference type="Proteomes" id="UP000182744"/>
    </source>
</evidence>
<dbReference type="Proteomes" id="UP001273799">
    <property type="component" value="Unassembled WGS sequence"/>
</dbReference>
<reference evidence="3" key="1">
    <citation type="submission" date="2016-10" db="EMBL/GenBank/DDBJ databases">
        <authorList>
            <person name="Varghese N."/>
        </authorList>
    </citation>
    <scope>NUCLEOTIDE SEQUENCE [LARGE SCALE GENOMIC DNA]</scope>
    <source>
        <strain evidence="3">DSM 20639</strain>
    </source>
</reference>
<dbReference type="EMBL" id="JAWNFU010000004">
    <property type="protein sequence ID" value="MDY5153815.1"/>
    <property type="molecule type" value="Genomic_DNA"/>
</dbReference>
<evidence type="ECO:0000313" key="2">
    <source>
        <dbReference type="EMBL" id="SDE29428.1"/>
    </source>
</evidence>
<dbReference type="Proteomes" id="UP000182744">
    <property type="component" value="Unassembled WGS sequence"/>
</dbReference>
<reference evidence="2" key="2">
    <citation type="submission" date="2016-10" db="EMBL/GenBank/DDBJ databases">
        <authorList>
            <person name="de Groot N.N."/>
        </authorList>
    </citation>
    <scope>NUCLEOTIDE SEQUENCE [LARGE SCALE GENOMIC DNA]</scope>
    <source>
        <strain evidence="2">DSM 20639</strain>
    </source>
</reference>
<name>A0A1G7BQN2_9ACTO</name>
<keyword evidence="3" id="KW-1185">Reference proteome</keyword>
<dbReference type="AlphaFoldDB" id="A0A1G7BQN2"/>
<reference evidence="1" key="3">
    <citation type="submission" date="2023-10" db="EMBL/GenBank/DDBJ databases">
        <title>Whole Genome based description of the genera Actinobaculum and Actinotignum reveals a complex phylogenetic relationship within the species included in the genus Actinotignum.</title>
        <authorList>
            <person name="Jensen C.S."/>
            <person name="Dargis R."/>
            <person name="Kemp M."/>
            <person name="Christensen J.J."/>
        </authorList>
    </citation>
    <scope>NUCLEOTIDE SEQUENCE</scope>
    <source>
        <strain evidence="1">Actinobaculum_suis_CCUG19206T</strain>
    </source>
</reference>
<sequence>MATYNIALTSPEVSRVYTYDCREKENRQVLIAVSHALVPLFPFDDVVTVHAKLTEVLEKLGLEITTTENPAPAALQQAALLVRGGASETEPEVELRSRGPVFHFDHSNIDSLPLTAGFAPISAGCDGPMCA</sequence>
<organism evidence="2 3">
    <name type="scientific">Actinobaculum suis</name>
    <dbReference type="NCBI Taxonomy" id="1657"/>
    <lineage>
        <taxon>Bacteria</taxon>
        <taxon>Bacillati</taxon>
        <taxon>Actinomycetota</taxon>
        <taxon>Actinomycetes</taxon>
        <taxon>Actinomycetales</taxon>
        <taxon>Actinomycetaceae</taxon>
        <taxon>Actinobaculum</taxon>
    </lineage>
</organism>
<evidence type="ECO:0000313" key="1">
    <source>
        <dbReference type="EMBL" id="MDY5153815.1"/>
    </source>
</evidence>
<proteinExistence type="predicted"/>
<accession>A0A1G7BQN2</accession>